<keyword evidence="2" id="KW-1185">Reference proteome</keyword>
<proteinExistence type="predicted"/>
<dbReference type="RefSeq" id="WP_162424558.1">
    <property type="nucleotide sequence ID" value="NZ_WVIE01000023.1"/>
</dbReference>
<protein>
    <submittedName>
        <fullName evidence="1">Uncharacterized protein</fullName>
    </submittedName>
</protein>
<sequence>MLGGCQLAATTRSQIEVPLYQKWGLQPGDAIAGYTVAGGLGDTSIFLNGNAVYAPYDGDTFVDGRGCLYFSTPTIPAYLFRFCGLRSPTTGSLRQGQSLGRATIVQFAALLKQDKTWAIVEPDKAFLERTLKP</sequence>
<evidence type="ECO:0000313" key="1">
    <source>
        <dbReference type="EMBL" id="NDJ19031.1"/>
    </source>
</evidence>
<dbReference type="EMBL" id="WVIE01000023">
    <property type="protein sequence ID" value="NDJ19031.1"/>
    <property type="molecule type" value="Genomic_DNA"/>
</dbReference>
<reference evidence="1" key="1">
    <citation type="submission" date="2019-12" db="EMBL/GenBank/DDBJ databases">
        <title>High-Quality draft genome sequences of three cyanobacteria isolated from the limestone walls of the Old Cathedral of Coimbra.</title>
        <authorList>
            <person name="Tiago I."/>
            <person name="Soares F."/>
            <person name="Portugal A."/>
        </authorList>
    </citation>
    <scope>NUCLEOTIDE SEQUENCE</scope>
    <source>
        <strain evidence="1">A</strain>
    </source>
</reference>
<dbReference type="AlphaFoldDB" id="A0A8J7Z6X3"/>
<comment type="caution">
    <text evidence="1">The sequence shown here is derived from an EMBL/GenBank/DDBJ whole genome shotgun (WGS) entry which is preliminary data.</text>
</comment>
<gene>
    <name evidence="1" type="ORF">GS601_17355</name>
</gene>
<organism evidence="1 2">
    <name type="scientific">Myxacorys almedinensis A</name>
    <dbReference type="NCBI Taxonomy" id="2690445"/>
    <lineage>
        <taxon>Bacteria</taxon>
        <taxon>Bacillati</taxon>
        <taxon>Cyanobacteriota</taxon>
        <taxon>Cyanophyceae</taxon>
        <taxon>Leptolyngbyales</taxon>
        <taxon>Leptolyngbyaceae</taxon>
        <taxon>Myxacorys</taxon>
        <taxon>Myxacorys almedinensis</taxon>
    </lineage>
</organism>
<evidence type="ECO:0000313" key="2">
    <source>
        <dbReference type="Proteomes" id="UP000646053"/>
    </source>
</evidence>
<name>A0A8J7Z6X3_9CYAN</name>
<accession>A0A8J7Z6X3</accession>
<dbReference type="Proteomes" id="UP000646053">
    <property type="component" value="Unassembled WGS sequence"/>
</dbReference>